<dbReference type="Gene3D" id="3.30.559.10">
    <property type="entry name" value="Chloramphenicol acetyltransferase-like domain"/>
    <property type="match status" value="2"/>
</dbReference>
<dbReference type="EMBL" id="ML991792">
    <property type="protein sequence ID" value="KAF2235384.1"/>
    <property type="molecule type" value="Genomic_DNA"/>
</dbReference>
<protein>
    <recommendedName>
        <fullName evidence="2">Trichothecene 3-O-acetyltransferase-like N-terminal domain-containing protein</fullName>
    </recommendedName>
</protein>
<reference evidence="3" key="1">
    <citation type="journal article" date="2020" name="Stud. Mycol.">
        <title>101 Dothideomycetes genomes: a test case for predicting lifestyles and emergence of pathogens.</title>
        <authorList>
            <person name="Haridas S."/>
            <person name="Albert R."/>
            <person name="Binder M."/>
            <person name="Bloem J."/>
            <person name="Labutti K."/>
            <person name="Salamov A."/>
            <person name="Andreopoulos B."/>
            <person name="Baker S."/>
            <person name="Barry K."/>
            <person name="Bills G."/>
            <person name="Bluhm B."/>
            <person name="Cannon C."/>
            <person name="Castanera R."/>
            <person name="Culley D."/>
            <person name="Daum C."/>
            <person name="Ezra D."/>
            <person name="Gonzalez J."/>
            <person name="Henrissat B."/>
            <person name="Kuo A."/>
            <person name="Liang C."/>
            <person name="Lipzen A."/>
            <person name="Lutzoni F."/>
            <person name="Magnuson J."/>
            <person name="Mondo S."/>
            <person name="Nolan M."/>
            <person name="Ohm R."/>
            <person name="Pangilinan J."/>
            <person name="Park H.-J."/>
            <person name="Ramirez L."/>
            <person name="Alfaro M."/>
            <person name="Sun H."/>
            <person name="Tritt A."/>
            <person name="Yoshinaga Y."/>
            <person name="Zwiers L.-H."/>
            <person name="Turgeon B."/>
            <person name="Goodwin S."/>
            <person name="Spatafora J."/>
            <person name="Crous P."/>
            <person name="Grigoriev I."/>
        </authorList>
    </citation>
    <scope>NUCLEOTIDE SEQUENCE</scope>
    <source>
        <strain evidence="3">Tuck. ex Michener</strain>
    </source>
</reference>
<keyword evidence="4" id="KW-1185">Reference proteome</keyword>
<dbReference type="AlphaFoldDB" id="A0A6A6HB84"/>
<gene>
    <name evidence="3" type="ORF">EV356DRAFT_445085</name>
</gene>
<proteinExistence type="predicted"/>
<evidence type="ECO:0000313" key="3">
    <source>
        <dbReference type="EMBL" id="KAF2235384.1"/>
    </source>
</evidence>
<name>A0A6A6HB84_VIRVR</name>
<dbReference type="InterPro" id="IPR050317">
    <property type="entry name" value="Plant_Fungal_Acyltransferase"/>
</dbReference>
<dbReference type="PANTHER" id="PTHR31642:SF310">
    <property type="entry name" value="FATTY ALCOHOL:CAFFEOYL-COA ACYLTRANSFERASE"/>
    <property type="match status" value="1"/>
</dbReference>
<dbReference type="OrthoDB" id="1862401at2759"/>
<evidence type="ECO:0000313" key="4">
    <source>
        <dbReference type="Proteomes" id="UP000800092"/>
    </source>
</evidence>
<keyword evidence="1" id="KW-0808">Transferase</keyword>
<organism evidence="3 4">
    <name type="scientific">Viridothelium virens</name>
    <name type="common">Speckled blister lichen</name>
    <name type="synonym">Trypethelium virens</name>
    <dbReference type="NCBI Taxonomy" id="1048519"/>
    <lineage>
        <taxon>Eukaryota</taxon>
        <taxon>Fungi</taxon>
        <taxon>Dikarya</taxon>
        <taxon>Ascomycota</taxon>
        <taxon>Pezizomycotina</taxon>
        <taxon>Dothideomycetes</taxon>
        <taxon>Dothideomycetes incertae sedis</taxon>
        <taxon>Trypetheliales</taxon>
        <taxon>Trypetheliaceae</taxon>
        <taxon>Viridothelium</taxon>
    </lineage>
</organism>
<dbReference type="Proteomes" id="UP000800092">
    <property type="component" value="Unassembled WGS sequence"/>
</dbReference>
<evidence type="ECO:0000259" key="2">
    <source>
        <dbReference type="Pfam" id="PF22664"/>
    </source>
</evidence>
<sequence length="479" mass="52186">MIKATTVETIEHPAKAQIESRKDSEVDLHQDVVSQFPFLNGYSHAAFSFQPDAKTSRETIITTIRDALKKLAAQVPWLAGQVLHVAGPPGSSGLYTLAPWPSTVSKNEMMLVKDCESLMPPIAEILQAGAPISMLEGNVLTPFPGLPLPHGLEPPIPVMVVQVNLVHGGVIINLSAHHMVVDGTGMVQIMRHLSTILQSREISATDLEQANRDRRYVVPLIPRGEPVKDHSYLRAPPGHVTAPPSSPAKWCYFKLPVSALAMLRGSASSLSPSQQQQQISENDVISAFCWQRITAVRLARGFSPDTMTKLTRSIDGRTAVGVPITYIGHLTYFSVSQLPMARVTAQPLSAIAQMLRRELNAANTAWAIRSYATFLAREPDKSRLVYAGLRNLDTDLGTTAFNASQSAAQEDDSAMSDNFGPVLGRLKYSRRPNTTPLPGGITVCPVESGAIPLLLCMPEADLDGLTKDPDWRRYTRHIG</sequence>
<dbReference type="PANTHER" id="PTHR31642">
    <property type="entry name" value="TRICHOTHECENE 3-O-ACETYLTRANSFERASE"/>
    <property type="match status" value="1"/>
</dbReference>
<dbReference type="GO" id="GO:0016747">
    <property type="term" value="F:acyltransferase activity, transferring groups other than amino-acyl groups"/>
    <property type="evidence" value="ECO:0007669"/>
    <property type="project" value="TreeGrafter"/>
</dbReference>
<feature type="domain" description="Trichothecene 3-O-acetyltransferase-like N-terminal" evidence="2">
    <location>
        <begin position="42"/>
        <end position="194"/>
    </location>
</feature>
<evidence type="ECO:0000256" key="1">
    <source>
        <dbReference type="ARBA" id="ARBA00022679"/>
    </source>
</evidence>
<dbReference type="Pfam" id="PF22664">
    <property type="entry name" value="TRI-like_N"/>
    <property type="match status" value="1"/>
</dbReference>
<accession>A0A6A6HB84</accession>
<dbReference type="InterPro" id="IPR023213">
    <property type="entry name" value="CAT-like_dom_sf"/>
</dbReference>
<dbReference type="InterPro" id="IPR054710">
    <property type="entry name" value="Tri101-like_N"/>
</dbReference>